<dbReference type="InterPro" id="IPR029069">
    <property type="entry name" value="HotDog_dom_sf"/>
</dbReference>
<keyword evidence="3" id="KW-1185">Reference proteome</keyword>
<dbReference type="SUPFAM" id="SSF54637">
    <property type="entry name" value="Thioesterase/thiol ester dehydrase-isomerase"/>
    <property type="match status" value="1"/>
</dbReference>
<proteinExistence type="predicted"/>
<keyword evidence="1" id="KW-0378">Hydrolase</keyword>
<comment type="caution">
    <text evidence="2">The sequence shown here is derived from an EMBL/GenBank/DDBJ whole genome shotgun (WGS) entry which is preliminary data.</text>
</comment>
<dbReference type="Proteomes" id="UP000257039">
    <property type="component" value="Unassembled WGS sequence"/>
</dbReference>
<evidence type="ECO:0000313" key="3">
    <source>
        <dbReference type="Proteomes" id="UP000257039"/>
    </source>
</evidence>
<protein>
    <submittedName>
        <fullName evidence="2">Acyl-CoA thioesterase</fullName>
    </submittedName>
</protein>
<dbReference type="PIRSF" id="PIRSF003230">
    <property type="entry name" value="YbgC"/>
    <property type="match status" value="1"/>
</dbReference>
<reference evidence="2 3" key="1">
    <citation type="submission" date="2017-04" db="EMBL/GenBank/DDBJ databases">
        <title>Draft genome sequence of Zooshikella ganghwensis VG4 isolated from Red Sea sediments.</title>
        <authorList>
            <person name="Rehman Z."/>
            <person name="Alam I."/>
            <person name="Kamau A."/>
            <person name="Bajic V."/>
            <person name="Leiknes T."/>
        </authorList>
    </citation>
    <scope>NUCLEOTIDE SEQUENCE [LARGE SCALE GENOMIC DNA]</scope>
    <source>
        <strain evidence="2 3">VG4</strain>
    </source>
</reference>
<dbReference type="InterPro" id="IPR006684">
    <property type="entry name" value="YbgC/YbaW"/>
</dbReference>
<sequence>MTHDVYTPFQTHCLSVETLINVPFFDVDSMGVTWHGHYLKYFELGRCDLLKKIDYTYQQMKASNYIWPIVDLRIKYIKSARFDQVLKVITELVEYEHRLKLSYKIVDVDGELLTKATTIQMAVDMMTGETLFCSPEILIEKVKAYYAAQ</sequence>
<dbReference type="Gene3D" id="3.10.129.10">
    <property type="entry name" value="Hotdog Thioesterase"/>
    <property type="match status" value="1"/>
</dbReference>
<dbReference type="GO" id="GO:0016787">
    <property type="term" value="F:hydrolase activity"/>
    <property type="evidence" value="ECO:0007669"/>
    <property type="project" value="UniProtKB-KW"/>
</dbReference>
<dbReference type="NCBIfam" id="TIGR00051">
    <property type="entry name" value="YbgC/FadM family acyl-CoA thioesterase"/>
    <property type="match status" value="1"/>
</dbReference>
<gene>
    <name evidence="2" type="ORF">B9G39_20720</name>
</gene>
<dbReference type="AlphaFoldDB" id="A0A4P9VS73"/>
<evidence type="ECO:0000313" key="2">
    <source>
        <dbReference type="EMBL" id="RDH45679.1"/>
    </source>
</evidence>
<dbReference type="RefSeq" id="WP_094788608.1">
    <property type="nucleotide sequence ID" value="NZ_NDXW01000001.1"/>
</dbReference>
<dbReference type="Pfam" id="PF13279">
    <property type="entry name" value="4HBT_2"/>
    <property type="match status" value="1"/>
</dbReference>
<dbReference type="EMBL" id="NDXW01000001">
    <property type="protein sequence ID" value="RDH45679.1"/>
    <property type="molecule type" value="Genomic_DNA"/>
</dbReference>
<accession>A0A4P9VS73</accession>
<dbReference type="CDD" id="cd00586">
    <property type="entry name" value="4HBT"/>
    <property type="match status" value="1"/>
</dbReference>
<evidence type="ECO:0000256" key="1">
    <source>
        <dbReference type="ARBA" id="ARBA00022801"/>
    </source>
</evidence>
<organism evidence="2 3">
    <name type="scientific">Zooshikella ganghwensis</name>
    <dbReference type="NCBI Taxonomy" id="202772"/>
    <lineage>
        <taxon>Bacteria</taxon>
        <taxon>Pseudomonadati</taxon>
        <taxon>Pseudomonadota</taxon>
        <taxon>Gammaproteobacteria</taxon>
        <taxon>Oceanospirillales</taxon>
        <taxon>Zooshikellaceae</taxon>
        <taxon>Zooshikella</taxon>
    </lineage>
</organism>
<name>A0A4P9VS73_9GAMM</name>